<sequence>MRILVCIMVLFWNVLAEVPLAEDREYLIKLHAELREEVNPPASNMLMMSYSNELENLADDWAKNCTFKFPDITLRPKYKSLGQGSRLGNINQSLSFKDLSELKQEKQRFDYEANSCKKECYFYKQAIWSNSSEFGCAKQRCYLQRSKDYYYRVVCLYRPGKEFPATLPYESGVSCSKCPEGYVCERKQCTKQSTTTSIPAAKTTEASRSLTAGGILNFATLILLFEA</sequence>
<feature type="domain" description="SCP" evidence="2">
    <location>
        <begin position="22"/>
        <end position="165"/>
    </location>
</feature>
<feature type="chain" id="PRO_5024459217" evidence="1">
    <location>
        <begin position="17"/>
        <end position="227"/>
    </location>
</feature>
<dbReference type="PANTHER" id="PTHR10334">
    <property type="entry name" value="CYSTEINE-RICH SECRETORY PROTEIN-RELATED"/>
    <property type="match status" value="1"/>
</dbReference>
<protein>
    <submittedName>
        <fullName evidence="3">SCP domain-containing protein</fullName>
    </submittedName>
</protein>
<dbReference type="Gene3D" id="3.40.33.10">
    <property type="entry name" value="CAP"/>
    <property type="match status" value="1"/>
</dbReference>
<accession>A0A5K3EFL7</accession>
<organism evidence="3">
    <name type="scientific">Mesocestoides corti</name>
    <name type="common">Flatworm</name>
    <dbReference type="NCBI Taxonomy" id="53468"/>
    <lineage>
        <taxon>Eukaryota</taxon>
        <taxon>Metazoa</taxon>
        <taxon>Spiralia</taxon>
        <taxon>Lophotrochozoa</taxon>
        <taxon>Platyhelminthes</taxon>
        <taxon>Cestoda</taxon>
        <taxon>Eucestoda</taxon>
        <taxon>Cyclophyllidea</taxon>
        <taxon>Mesocestoididae</taxon>
        <taxon>Mesocestoides</taxon>
    </lineage>
</organism>
<feature type="signal peptide" evidence="1">
    <location>
        <begin position="1"/>
        <end position="16"/>
    </location>
</feature>
<evidence type="ECO:0000256" key="1">
    <source>
        <dbReference type="SAM" id="SignalP"/>
    </source>
</evidence>
<reference evidence="3" key="1">
    <citation type="submission" date="2019-11" db="UniProtKB">
        <authorList>
            <consortium name="WormBaseParasite"/>
        </authorList>
    </citation>
    <scope>IDENTIFICATION</scope>
</reference>
<evidence type="ECO:0000259" key="2">
    <source>
        <dbReference type="SMART" id="SM00198"/>
    </source>
</evidence>
<evidence type="ECO:0000313" key="3">
    <source>
        <dbReference type="WBParaSite" id="MCU_000171-RA"/>
    </source>
</evidence>
<name>A0A5K3EFL7_MESCO</name>
<dbReference type="SMART" id="SM00198">
    <property type="entry name" value="SCP"/>
    <property type="match status" value="1"/>
</dbReference>
<dbReference type="Pfam" id="PF00188">
    <property type="entry name" value="CAP"/>
    <property type="match status" value="1"/>
</dbReference>
<dbReference type="AlphaFoldDB" id="A0A5K3EFL7"/>
<dbReference type="InterPro" id="IPR001283">
    <property type="entry name" value="CRISP-related"/>
</dbReference>
<keyword evidence="1" id="KW-0732">Signal</keyword>
<dbReference type="WBParaSite" id="MCU_000171-RA">
    <property type="protein sequence ID" value="MCU_000171-RA"/>
    <property type="gene ID" value="MCU_000171"/>
</dbReference>
<dbReference type="SUPFAM" id="SSF55797">
    <property type="entry name" value="PR-1-like"/>
    <property type="match status" value="1"/>
</dbReference>
<dbReference type="InterPro" id="IPR035940">
    <property type="entry name" value="CAP_sf"/>
</dbReference>
<dbReference type="InterPro" id="IPR014044">
    <property type="entry name" value="CAP_dom"/>
</dbReference>
<proteinExistence type="predicted"/>